<name>A0A1I3IA39_9PLAN</name>
<dbReference type="CDD" id="cd00882">
    <property type="entry name" value="Ras_like_GTPase"/>
    <property type="match status" value="1"/>
</dbReference>
<dbReference type="GO" id="GO:0043024">
    <property type="term" value="F:ribosomal small subunit binding"/>
    <property type="evidence" value="ECO:0007669"/>
    <property type="project" value="TreeGrafter"/>
</dbReference>
<dbReference type="Gene3D" id="3.40.50.300">
    <property type="entry name" value="P-loop containing nucleotide triphosphate hydrolases"/>
    <property type="match status" value="1"/>
</dbReference>
<evidence type="ECO:0000313" key="2">
    <source>
        <dbReference type="EMBL" id="SFI44643.1"/>
    </source>
</evidence>
<dbReference type="GO" id="GO:0019843">
    <property type="term" value="F:rRNA binding"/>
    <property type="evidence" value="ECO:0007669"/>
    <property type="project" value="TreeGrafter"/>
</dbReference>
<reference evidence="3" key="1">
    <citation type="submission" date="2016-10" db="EMBL/GenBank/DDBJ databases">
        <authorList>
            <person name="Varghese N."/>
            <person name="Submissions S."/>
        </authorList>
    </citation>
    <scope>NUCLEOTIDE SEQUENCE [LARGE SCALE GENOMIC DNA]</scope>
    <source>
        <strain evidence="3">DSM 26348</strain>
    </source>
</reference>
<dbReference type="InterPro" id="IPR005662">
    <property type="entry name" value="GTPase_Era-like"/>
</dbReference>
<dbReference type="EMBL" id="FOQD01000009">
    <property type="protein sequence ID" value="SFI44643.1"/>
    <property type="molecule type" value="Genomic_DNA"/>
</dbReference>
<dbReference type="STRING" id="1576369.SAMN05421753_10927"/>
<dbReference type="RefSeq" id="WP_175517405.1">
    <property type="nucleotide sequence ID" value="NZ_FOQD01000009.1"/>
</dbReference>
<dbReference type="SUPFAM" id="SSF52540">
    <property type="entry name" value="P-loop containing nucleoside triphosphate hydrolases"/>
    <property type="match status" value="1"/>
</dbReference>
<dbReference type="Proteomes" id="UP000199518">
    <property type="component" value="Unassembled WGS sequence"/>
</dbReference>
<keyword evidence="3" id="KW-1185">Reference proteome</keyword>
<dbReference type="AlphaFoldDB" id="A0A1I3IA39"/>
<organism evidence="2 3">
    <name type="scientific">Planctomicrobium piriforme</name>
    <dbReference type="NCBI Taxonomy" id="1576369"/>
    <lineage>
        <taxon>Bacteria</taxon>
        <taxon>Pseudomonadati</taxon>
        <taxon>Planctomycetota</taxon>
        <taxon>Planctomycetia</taxon>
        <taxon>Planctomycetales</taxon>
        <taxon>Planctomycetaceae</taxon>
        <taxon>Planctomicrobium</taxon>
    </lineage>
</organism>
<proteinExistence type="predicted"/>
<dbReference type="PANTHER" id="PTHR42698:SF1">
    <property type="entry name" value="GTPASE ERA, MITOCHONDRIAL"/>
    <property type="match status" value="1"/>
</dbReference>
<accession>A0A1I3IA39</accession>
<evidence type="ECO:0000259" key="1">
    <source>
        <dbReference type="Pfam" id="PF01926"/>
    </source>
</evidence>
<dbReference type="GO" id="GO:0000028">
    <property type="term" value="P:ribosomal small subunit assembly"/>
    <property type="evidence" value="ECO:0007669"/>
    <property type="project" value="TreeGrafter"/>
</dbReference>
<dbReference type="GO" id="GO:0005829">
    <property type="term" value="C:cytosol"/>
    <property type="evidence" value="ECO:0007669"/>
    <property type="project" value="TreeGrafter"/>
</dbReference>
<dbReference type="Pfam" id="PF01926">
    <property type="entry name" value="MMR_HSR1"/>
    <property type="match status" value="1"/>
</dbReference>
<dbReference type="InterPro" id="IPR027417">
    <property type="entry name" value="P-loop_NTPase"/>
</dbReference>
<dbReference type="PANTHER" id="PTHR42698">
    <property type="entry name" value="GTPASE ERA"/>
    <property type="match status" value="1"/>
</dbReference>
<feature type="domain" description="G" evidence="1">
    <location>
        <begin position="58"/>
        <end position="208"/>
    </location>
</feature>
<dbReference type="InterPro" id="IPR006073">
    <property type="entry name" value="GTP-bd"/>
</dbReference>
<dbReference type="GO" id="GO:0005525">
    <property type="term" value="F:GTP binding"/>
    <property type="evidence" value="ECO:0007669"/>
    <property type="project" value="InterPro"/>
</dbReference>
<gene>
    <name evidence="2" type="ORF">SAMN05421753_10927</name>
</gene>
<sequence>MPPANASAALIDQLAAAVEALDTAAGSLLLPPLEGREWHELLTRKLQPQLGSHPFLVVAVVGGTNIGKSVIFNHLAGGRVSATSPTASGTKHPTALISPDLLPHVNLGALFPGFSVVPWERPEQPLQEDPRHRLYYRTTDRTPENLVILDTPDVDSVAVVNWERAAHLRQSADVLIAVLTQQKYNDAAIKEFFRRAAHEGKLVIAIFNQCLLPEDETYWPLWLQTFCTETGVSPDLVYLAPNDRRAAESNTLPFYERDWPLSPDEAADPSNAPHELLADLSQLKFDEIKQRALSGALRHVSDPQVGIPAWLREIDRRSTEFADALALLSADRLAEIERWPTLPNSVLIAQVREWWRNQREGWSASVHGLYNRLGQFVALPVKLIRQQTSTPTESPIEFYRQQEWQAALDVLERCLDRLERIRDLGNPLLKEQIARLLTGVSRADVIAQLKAAHESVDFNAEVQRLVDTQLHTFRQERPDFYRLLRRIDTAAAAVRPAISVALFVTGAGPFGDAIVPVVAESALQGAFHLAGEAVGGTVVTAVGDKVITEGASSSAGYLEARFRQLHTTFAQQRAEWMSHQLNRLLLRDLPGELVRAAEVRNSPEYQSVRKLVQELQRTIT</sequence>
<protein>
    <submittedName>
        <fullName evidence="2">50S ribosome-binding GTPase</fullName>
    </submittedName>
</protein>
<evidence type="ECO:0000313" key="3">
    <source>
        <dbReference type="Proteomes" id="UP000199518"/>
    </source>
</evidence>